<dbReference type="AlphaFoldDB" id="A0A809S907"/>
<name>A0A809S907_9PROT</name>
<organism evidence="9 10">
    <name type="scientific">Candidatus Desulfobacillus denitrificans</name>
    <dbReference type="NCBI Taxonomy" id="2608985"/>
    <lineage>
        <taxon>Bacteria</taxon>
        <taxon>Pseudomonadati</taxon>
        <taxon>Pseudomonadota</taxon>
        <taxon>Betaproteobacteria</taxon>
        <taxon>Candidatus Desulfobacillus</taxon>
    </lineage>
</organism>
<dbReference type="EMBL" id="AP021857">
    <property type="protein sequence ID" value="BBO19934.1"/>
    <property type="molecule type" value="Genomic_DNA"/>
</dbReference>
<feature type="transmembrane region" description="Helical" evidence="7">
    <location>
        <begin position="362"/>
        <end position="382"/>
    </location>
</feature>
<feature type="transmembrane region" description="Helical" evidence="7">
    <location>
        <begin position="274"/>
        <end position="293"/>
    </location>
</feature>
<evidence type="ECO:0000256" key="5">
    <source>
        <dbReference type="ARBA" id="ARBA00022989"/>
    </source>
</evidence>
<evidence type="ECO:0000259" key="8">
    <source>
        <dbReference type="PROSITE" id="PS50850"/>
    </source>
</evidence>
<keyword evidence="5 7" id="KW-1133">Transmembrane helix</keyword>
<dbReference type="InterPro" id="IPR001958">
    <property type="entry name" value="Tet-R_TetA/multi-R_MdtG-like"/>
</dbReference>
<dbReference type="SUPFAM" id="SSF103473">
    <property type="entry name" value="MFS general substrate transporter"/>
    <property type="match status" value="1"/>
</dbReference>
<feature type="transmembrane region" description="Helical" evidence="7">
    <location>
        <begin position="299"/>
        <end position="321"/>
    </location>
</feature>
<feature type="transmembrane region" description="Helical" evidence="7">
    <location>
        <begin position="132"/>
        <end position="154"/>
    </location>
</feature>
<evidence type="ECO:0000313" key="9">
    <source>
        <dbReference type="EMBL" id="BBO19934.1"/>
    </source>
</evidence>
<evidence type="ECO:0000313" key="10">
    <source>
        <dbReference type="Proteomes" id="UP000662914"/>
    </source>
</evidence>
<dbReference type="InterPro" id="IPR050171">
    <property type="entry name" value="MFS_Transporters"/>
</dbReference>
<dbReference type="Gene3D" id="3.30.70.100">
    <property type="match status" value="1"/>
</dbReference>
<dbReference type="Proteomes" id="UP000662914">
    <property type="component" value="Chromosome"/>
</dbReference>
<feature type="transmembrane region" description="Helical" evidence="7">
    <location>
        <begin position="160"/>
        <end position="179"/>
    </location>
</feature>
<dbReference type="PANTHER" id="PTHR23517:SF2">
    <property type="entry name" value="MULTIDRUG RESISTANCE PROTEIN MDTH"/>
    <property type="match status" value="1"/>
</dbReference>
<keyword evidence="4 7" id="KW-0812">Transmembrane</keyword>
<feature type="transmembrane region" description="Helical" evidence="7">
    <location>
        <begin position="333"/>
        <end position="356"/>
    </location>
</feature>
<dbReference type="Gene3D" id="1.20.1250.20">
    <property type="entry name" value="MFS general substrate transporter like domains"/>
    <property type="match status" value="1"/>
</dbReference>
<comment type="subcellular location">
    <subcellularLocation>
        <location evidence="1">Cell membrane</location>
        <topology evidence="1">Multi-pass membrane protein</topology>
    </subcellularLocation>
</comment>
<feature type="domain" description="Major facilitator superfamily (MFS) profile" evidence="8">
    <location>
        <begin position="1"/>
        <end position="387"/>
    </location>
</feature>
<evidence type="ECO:0000256" key="7">
    <source>
        <dbReference type="SAM" id="Phobius"/>
    </source>
</evidence>
<evidence type="ECO:0000256" key="4">
    <source>
        <dbReference type="ARBA" id="ARBA00022692"/>
    </source>
</evidence>
<evidence type="ECO:0000256" key="1">
    <source>
        <dbReference type="ARBA" id="ARBA00004651"/>
    </source>
</evidence>
<dbReference type="CDD" id="cd17472">
    <property type="entry name" value="MFS_YajR_like"/>
    <property type="match status" value="1"/>
</dbReference>
<dbReference type="GO" id="GO:0022857">
    <property type="term" value="F:transmembrane transporter activity"/>
    <property type="evidence" value="ECO:0007669"/>
    <property type="project" value="InterPro"/>
</dbReference>
<dbReference type="Pfam" id="PF07690">
    <property type="entry name" value="MFS_1"/>
    <property type="match status" value="1"/>
</dbReference>
<accession>A0A809S907</accession>
<dbReference type="InterPro" id="IPR011701">
    <property type="entry name" value="MFS"/>
</dbReference>
<feature type="transmembrane region" description="Helical" evidence="7">
    <location>
        <begin position="246"/>
        <end position="265"/>
    </location>
</feature>
<gene>
    <name evidence="9" type="ORF">DSYM_06330</name>
</gene>
<evidence type="ECO:0000256" key="3">
    <source>
        <dbReference type="ARBA" id="ARBA00022475"/>
    </source>
</evidence>
<dbReference type="PROSITE" id="PS50850">
    <property type="entry name" value="MFS"/>
    <property type="match status" value="1"/>
</dbReference>
<evidence type="ECO:0000256" key="2">
    <source>
        <dbReference type="ARBA" id="ARBA00022448"/>
    </source>
</evidence>
<keyword evidence="6 7" id="KW-0472">Membrane</keyword>
<protein>
    <submittedName>
        <fullName evidence="9">Proton-driven major facilitator superfamily (MFS) transporter</fullName>
    </submittedName>
</protein>
<feature type="transmembrane region" description="Helical" evidence="7">
    <location>
        <begin position="212"/>
        <end position="234"/>
    </location>
</feature>
<reference evidence="9" key="1">
    <citation type="journal article" name="DNA Res.">
        <title>The physiological potential of anammox bacteria as revealed by their core genome structure.</title>
        <authorList>
            <person name="Okubo T."/>
            <person name="Toyoda A."/>
            <person name="Fukuhara K."/>
            <person name="Uchiyama I."/>
            <person name="Harigaya Y."/>
            <person name="Kuroiwa M."/>
            <person name="Suzuki T."/>
            <person name="Murakami Y."/>
            <person name="Suwa Y."/>
            <person name="Takami H."/>
        </authorList>
    </citation>
    <scope>NUCLEOTIDE SEQUENCE</scope>
    <source>
        <strain evidence="9">317325-3</strain>
    </source>
</reference>
<keyword evidence="2" id="KW-0813">Transport</keyword>
<dbReference type="KEGG" id="ddz:DSYM_06330"/>
<keyword evidence="3" id="KW-1003">Cell membrane</keyword>
<feature type="transmembrane region" description="Helical" evidence="7">
    <location>
        <begin position="12"/>
        <end position="31"/>
    </location>
</feature>
<feature type="transmembrane region" description="Helical" evidence="7">
    <location>
        <begin position="101"/>
        <end position="120"/>
    </location>
</feature>
<feature type="transmembrane region" description="Helical" evidence="7">
    <location>
        <begin position="76"/>
        <end position="95"/>
    </location>
</feature>
<proteinExistence type="predicted"/>
<dbReference type="PANTHER" id="PTHR23517">
    <property type="entry name" value="RESISTANCE PROTEIN MDTM, PUTATIVE-RELATED-RELATED"/>
    <property type="match status" value="1"/>
</dbReference>
<dbReference type="InterPro" id="IPR036259">
    <property type="entry name" value="MFS_trans_sf"/>
</dbReference>
<dbReference type="PRINTS" id="PR01035">
    <property type="entry name" value="TCRTETA"/>
</dbReference>
<feature type="transmembrane region" description="Helical" evidence="7">
    <location>
        <begin position="43"/>
        <end position="64"/>
    </location>
</feature>
<dbReference type="GO" id="GO:0005886">
    <property type="term" value="C:plasma membrane"/>
    <property type="evidence" value="ECO:0007669"/>
    <property type="project" value="UniProtKB-SubCell"/>
</dbReference>
<sequence length="448" mass="47714">MTRQELRAGLSLASIFALRMLGLFLILPVFAVDARQLPGGDNLTLVGIALGAYGLTQAALQLPFGMASDRYGRKRVIVIGLAIFALGSFLAAAAPDIWWTIVGRALQGAGAISAAVTALAADLTREQHRTKVMALIGSSIGLMFALSLVAAPALNAVIGLHGLFIVTGLLALAAIWLVAKVVPDPPPAEHHELEPVGFMDVLRDAQLARLNFGILALHFIQMAMFVVVPGAIVAAGGIPVAGHWKVYLPVVFASFVLMLPPIFYAERRARLKPVFVGSVLVLLLAQGGFLYGSGKFNALVANLVVFFVVFNILEASLPSLVSRIAPPQAKGTALGIYNTTQSLGLFLGGAAGGWLAQHYGPAGVFGVGIALALLWLAIAVTMQAPLVVALREFIIQPHVDLDKLREQLAEMPGVREAVVEPEKRIAYLKVNLERWDERRVRQLIGGET</sequence>
<evidence type="ECO:0000256" key="6">
    <source>
        <dbReference type="ARBA" id="ARBA00023136"/>
    </source>
</evidence>
<dbReference type="InterPro" id="IPR020846">
    <property type="entry name" value="MFS_dom"/>
</dbReference>